<protein>
    <submittedName>
        <fullName evidence="1">Uncharacterized protein</fullName>
    </submittedName>
</protein>
<evidence type="ECO:0000313" key="2">
    <source>
        <dbReference type="Proteomes" id="UP000076976"/>
    </source>
</evidence>
<comment type="caution">
    <text evidence="1">The sequence shown here is derived from an EMBL/GenBank/DDBJ whole genome shotgun (WGS) entry which is preliminary data.</text>
</comment>
<dbReference type="Proteomes" id="UP000076976">
    <property type="component" value="Unassembled WGS sequence"/>
</dbReference>
<reference evidence="1 2" key="1">
    <citation type="submission" date="2016-01" db="EMBL/GenBank/DDBJ databases">
        <title>Janibacter melonis strain CD11_4 genome sequencing and assembly.</title>
        <authorList>
            <person name="Nair G.R."/>
            <person name="Kaur G."/>
            <person name="Chander A.M."/>
            <person name="Mayilraj S."/>
        </authorList>
    </citation>
    <scope>NUCLEOTIDE SEQUENCE [LARGE SCALE GENOMIC DNA]</scope>
    <source>
        <strain evidence="1 2">CD11-4</strain>
    </source>
</reference>
<evidence type="ECO:0000313" key="1">
    <source>
        <dbReference type="EMBL" id="OAB88017.1"/>
    </source>
</evidence>
<proteinExistence type="predicted"/>
<name>A0A176QE24_9MICO</name>
<sequence>MRWQTRAVIATTVLRPEDLREPHYAPRPEHARVRAHVDHARRLVLVRDLDGNVCDWASHGSLDDDAATIGEVVLALTSRPGGRLVSDRHRAEQRLGLAPRSLHDAWGRVDVQVHSRDPRTAGGQLVSRLRALYPPATTDVSATADRMLTAWELDLRPREDEDAVQRWERVSWLARHVEAEPLLRLSADESIRARAVAASRAMADAYGAYMSVVR</sequence>
<keyword evidence="2" id="KW-1185">Reference proteome</keyword>
<organism evidence="1 2">
    <name type="scientific">Janibacter melonis</name>
    <dbReference type="NCBI Taxonomy" id="262209"/>
    <lineage>
        <taxon>Bacteria</taxon>
        <taxon>Bacillati</taxon>
        <taxon>Actinomycetota</taxon>
        <taxon>Actinomycetes</taxon>
        <taxon>Micrococcales</taxon>
        <taxon>Intrasporangiaceae</taxon>
        <taxon>Janibacter</taxon>
    </lineage>
</organism>
<accession>A0A176QE24</accession>
<dbReference type="AlphaFoldDB" id="A0A176QE24"/>
<gene>
    <name evidence="1" type="ORF">AWH69_08415</name>
</gene>
<dbReference type="EMBL" id="LQZG01000002">
    <property type="protein sequence ID" value="OAB88017.1"/>
    <property type="molecule type" value="Genomic_DNA"/>
</dbReference>